<keyword evidence="2" id="KW-1185">Reference proteome</keyword>
<evidence type="ECO:0000313" key="2">
    <source>
        <dbReference type="Proteomes" id="UP001159428"/>
    </source>
</evidence>
<protein>
    <submittedName>
        <fullName evidence="1">Uncharacterized protein</fullName>
    </submittedName>
</protein>
<comment type="caution">
    <text evidence="1">The sequence shown here is derived from an EMBL/GenBank/DDBJ whole genome shotgun (WGS) entry which is preliminary data.</text>
</comment>
<dbReference type="Proteomes" id="UP001159428">
    <property type="component" value="Unassembled WGS sequence"/>
</dbReference>
<proteinExistence type="predicted"/>
<reference evidence="1 2" key="1">
    <citation type="submission" date="2022-05" db="EMBL/GenBank/DDBJ databases">
        <authorList>
            <consortium name="Genoscope - CEA"/>
            <person name="William W."/>
        </authorList>
    </citation>
    <scope>NUCLEOTIDE SEQUENCE [LARGE SCALE GENOMIC DNA]</scope>
</reference>
<name>A0AAU9W5Z8_9CNID</name>
<gene>
    <name evidence="1" type="ORF">PMEA_00035120</name>
</gene>
<dbReference type="EMBL" id="CALNXJ010000009">
    <property type="protein sequence ID" value="CAH3103425.1"/>
    <property type="molecule type" value="Genomic_DNA"/>
</dbReference>
<dbReference type="AlphaFoldDB" id="A0AAU9W5Z8"/>
<organism evidence="1 2">
    <name type="scientific">Pocillopora meandrina</name>
    <dbReference type="NCBI Taxonomy" id="46732"/>
    <lineage>
        <taxon>Eukaryota</taxon>
        <taxon>Metazoa</taxon>
        <taxon>Cnidaria</taxon>
        <taxon>Anthozoa</taxon>
        <taxon>Hexacorallia</taxon>
        <taxon>Scleractinia</taxon>
        <taxon>Astrocoeniina</taxon>
        <taxon>Pocilloporidae</taxon>
        <taxon>Pocillopora</taxon>
    </lineage>
</organism>
<accession>A0AAU9W5Z8</accession>
<sequence>MHVRATYRKYNETTEVEFKGCVPVDSLTSKYNEICNQSKGVIECSHVCCRENLCNENINQGEGCLKCDYCPGPEESPVFNHSTPLNTSYTSHQCNNEPETTICPPWNFCARLYRKFQNFEVERRFCTSEEHCDDLNELCRGPNTRNDTYCHVQCCQRDMCSSTSLNCLKCYECKGPDDGRPYPQEMCERESTIITCLNHSLCGRYLHRIKSGVLVNEVEARSCVVDCKSIENSCRAIILAGGNCTHSCCDKDLCNGGKSAAVKGSQGSLLVTAMAPAIVYLSTLKEED</sequence>
<evidence type="ECO:0000313" key="1">
    <source>
        <dbReference type="EMBL" id="CAH3103425.1"/>
    </source>
</evidence>